<evidence type="ECO:0000256" key="1">
    <source>
        <dbReference type="ARBA" id="ARBA00022849"/>
    </source>
</evidence>
<dbReference type="InterPro" id="IPR023485">
    <property type="entry name" value="Ptyr_pPase"/>
</dbReference>
<evidence type="ECO:0000313" key="4">
    <source>
        <dbReference type="Proteomes" id="UP001596091"/>
    </source>
</evidence>
<proteinExistence type="predicted"/>
<evidence type="ECO:0000259" key="2">
    <source>
        <dbReference type="SMART" id="SM00226"/>
    </source>
</evidence>
<dbReference type="SUPFAM" id="SSF52788">
    <property type="entry name" value="Phosphotyrosine protein phosphatases I"/>
    <property type="match status" value="1"/>
</dbReference>
<dbReference type="CDD" id="cd16345">
    <property type="entry name" value="LMWP_ArsC"/>
    <property type="match status" value="1"/>
</dbReference>
<protein>
    <submittedName>
        <fullName evidence="3">Arsenate reductase ArsC</fullName>
        <ecNumber evidence="3">1.20.4.4</ecNumber>
    </submittedName>
</protein>
<dbReference type="Proteomes" id="UP001596091">
    <property type="component" value="Unassembled WGS sequence"/>
</dbReference>
<keyword evidence="1" id="KW-0059">Arsenical resistance</keyword>
<dbReference type="Gene3D" id="3.40.50.2300">
    <property type="match status" value="1"/>
</dbReference>
<dbReference type="SMART" id="SM00226">
    <property type="entry name" value="LMWPc"/>
    <property type="match status" value="1"/>
</dbReference>
<accession>A0ABW1EFM0</accession>
<feature type="domain" description="Phosphotyrosine protein phosphatase I" evidence="2">
    <location>
        <begin position="10"/>
        <end position="143"/>
    </location>
</feature>
<sequence length="145" mass="16322">MSDKKPVDKKRVLILCTGNSARSQMAEGLLRHDAGERFNVESAGTKASLVRPEAIAVMQEIGIDISKHRSKNVDEFDGQPFDYVITVCDNARETCPVFFHAAQKLHHSFEDPATVTGSEEQRLAAFRRVRNQLRDYLREFDNSAA</sequence>
<reference evidence="4" key="1">
    <citation type="journal article" date="2019" name="Int. J. Syst. Evol. Microbiol.">
        <title>The Global Catalogue of Microorganisms (GCM) 10K type strain sequencing project: providing services to taxonomists for standard genome sequencing and annotation.</title>
        <authorList>
            <consortium name="The Broad Institute Genomics Platform"/>
            <consortium name="The Broad Institute Genome Sequencing Center for Infectious Disease"/>
            <person name="Wu L."/>
            <person name="Ma J."/>
        </authorList>
    </citation>
    <scope>NUCLEOTIDE SEQUENCE [LARGE SCALE GENOMIC DNA]</scope>
    <source>
        <strain evidence="4">JCM 4087</strain>
    </source>
</reference>
<name>A0ABW1EFM0_9BACT</name>
<keyword evidence="3" id="KW-0560">Oxidoreductase</keyword>
<dbReference type="InterPro" id="IPR036196">
    <property type="entry name" value="Ptyr_pPase_sf"/>
</dbReference>
<evidence type="ECO:0000313" key="3">
    <source>
        <dbReference type="EMBL" id="MFC5862800.1"/>
    </source>
</evidence>
<gene>
    <name evidence="3" type="ORF">ACFPT7_10900</name>
</gene>
<dbReference type="Pfam" id="PF01451">
    <property type="entry name" value="LMWPc"/>
    <property type="match status" value="1"/>
</dbReference>
<keyword evidence="4" id="KW-1185">Reference proteome</keyword>
<dbReference type="RefSeq" id="WP_263336696.1">
    <property type="nucleotide sequence ID" value="NZ_JAGSYH010000003.1"/>
</dbReference>
<dbReference type="PANTHER" id="PTHR43428">
    <property type="entry name" value="ARSENATE REDUCTASE"/>
    <property type="match status" value="1"/>
</dbReference>
<dbReference type="EMBL" id="JBHSPH010000002">
    <property type="protein sequence ID" value="MFC5862800.1"/>
    <property type="molecule type" value="Genomic_DNA"/>
</dbReference>
<organism evidence="3 4">
    <name type="scientific">Acidicapsa dinghuensis</name>
    <dbReference type="NCBI Taxonomy" id="2218256"/>
    <lineage>
        <taxon>Bacteria</taxon>
        <taxon>Pseudomonadati</taxon>
        <taxon>Acidobacteriota</taxon>
        <taxon>Terriglobia</taxon>
        <taxon>Terriglobales</taxon>
        <taxon>Acidobacteriaceae</taxon>
        <taxon>Acidicapsa</taxon>
    </lineage>
</organism>
<comment type="caution">
    <text evidence="3">The sequence shown here is derived from an EMBL/GenBank/DDBJ whole genome shotgun (WGS) entry which is preliminary data.</text>
</comment>
<dbReference type="GO" id="GO:0030612">
    <property type="term" value="F:arsenate reductase (thioredoxin) activity"/>
    <property type="evidence" value="ECO:0007669"/>
    <property type="project" value="UniProtKB-EC"/>
</dbReference>
<dbReference type="PANTHER" id="PTHR43428:SF1">
    <property type="entry name" value="ARSENATE REDUCTASE"/>
    <property type="match status" value="1"/>
</dbReference>
<dbReference type="EC" id="1.20.4.4" evidence="3"/>